<dbReference type="InterPro" id="IPR033389">
    <property type="entry name" value="AUX/IAA_dom"/>
</dbReference>
<dbReference type="Gene3D" id="3.10.20.90">
    <property type="entry name" value="Phosphatidylinositol 3-kinase Catalytic Subunit, Chain A, domain 1"/>
    <property type="match status" value="1"/>
</dbReference>
<sequence length="101" mass="11384">MEGVAIGRKINLKVFNSLHTLASTLIDMFAKCKGLATSRTCSMVVRAYYTLSVTTLCHINSRTINYLKKKRLSLGIFVQNGKSFIKTVQRLVIQRNESETI</sequence>
<feature type="non-terminal residue" evidence="3">
    <location>
        <position position="1"/>
    </location>
</feature>
<name>A0A371FD02_MUCPR</name>
<comment type="function">
    <text evidence="1">Aux/IAA proteins are short-lived transcriptional factors that function as repressors of early auxin response genes at low auxin concentrations.</text>
</comment>
<dbReference type="EMBL" id="QJKJ01009606">
    <property type="protein sequence ID" value="RDX76161.1"/>
    <property type="molecule type" value="Genomic_DNA"/>
</dbReference>
<keyword evidence="1" id="KW-0539">Nucleus</keyword>
<protein>
    <recommendedName>
        <fullName evidence="1">Auxin-induced protein</fullName>
    </recommendedName>
</protein>
<keyword evidence="1" id="KW-0805">Transcription regulation</keyword>
<keyword evidence="1" id="KW-0927">Auxin signaling pathway</keyword>
<dbReference type="Proteomes" id="UP000257109">
    <property type="component" value="Unassembled WGS sequence"/>
</dbReference>
<comment type="similarity">
    <text evidence="1">Belongs to the Aux/IAA family.</text>
</comment>
<feature type="domain" description="AUX/IAA" evidence="2">
    <location>
        <begin position="1"/>
        <end position="34"/>
    </location>
</feature>
<dbReference type="GO" id="GO:0009734">
    <property type="term" value="P:auxin-activated signaling pathway"/>
    <property type="evidence" value="ECO:0007669"/>
    <property type="project" value="UniProtKB-UniRule"/>
</dbReference>
<keyword evidence="1" id="KW-0804">Transcription</keyword>
<dbReference type="OrthoDB" id="778717at2759"/>
<gene>
    <name evidence="3" type="ORF">CR513_43877</name>
</gene>
<dbReference type="AlphaFoldDB" id="A0A371FD02"/>
<evidence type="ECO:0000313" key="3">
    <source>
        <dbReference type="EMBL" id="RDX76161.1"/>
    </source>
</evidence>
<evidence type="ECO:0000259" key="2">
    <source>
        <dbReference type="Pfam" id="PF02309"/>
    </source>
</evidence>
<reference evidence="3" key="1">
    <citation type="submission" date="2018-05" db="EMBL/GenBank/DDBJ databases">
        <title>Draft genome of Mucuna pruriens seed.</title>
        <authorList>
            <person name="Nnadi N.E."/>
            <person name="Vos R."/>
            <person name="Hasami M.H."/>
            <person name="Devisetty U.K."/>
            <person name="Aguiy J.C."/>
        </authorList>
    </citation>
    <scope>NUCLEOTIDE SEQUENCE [LARGE SCALE GENOMIC DNA]</scope>
    <source>
        <strain evidence="3">JCA_2017</strain>
    </source>
</reference>
<organism evidence="3 4">
    <name type="scientific">Mucuna pruriens</name>
    <name type="common">Velvet bean</name>
    <name type="synonym">Dolichos pruriens</name>
    <dbReference type="NCBI Taxonomy" id="157652"/>
    <lineage>
        <taxon>Eukaryota</taxon>
        <taxon>Viridiplantae</taxon>
        <taxon>Streptophyta</taxon>
        <taxon>Embryophyta</taxon>
        <taxon>Tracheophyta</taxon>
        <taxon>Spermatophyta</taxon>
        <taxon>Magnoliopsida</taxon>
        <taxon>eudicotyledons</taxon>
        <taxon>Gunneridae</taxon>
        <taxon>Pentapetalae</taxon>
        <taxon>rosids</taxon>
        <taxon>fabids</taxon>
        <taxon>Fabales</taxon>
        <taxon>Fabaceae</taxon>
        <taxon>Papilionoideae</taxon>
        <taxon>50 kb inversion clade</taxon>
        <taxon>NPAAA clade</taxon>
        <taxon>indigoferoid/millettioid clade</taxon>
        <taxon>Phaseoleae</taxon>
        <taxon>Mucuna</taxon>
    </lineage>
</organism>
<dbReference type="Pfam" id="PF02309">
    <property type="entry name" value="AUX_IAA"/>
    <property type="match status" value="1"/>
</dbReference>
<keyword evidence="1" id="KW-0678">Repressor</keyword>
<evidence type="ECO:0000256" key="1">
    <source>
        <dbReference type="RuleBase" id="RU004549"/>
    </source>
</evidence>
<dbReference type="GO" id="GO:0005634">
    <property type="term" value="C:nucleus"/>
    <property type="evidence" value="ECO:0007669"/>
    <property type="project" value="UniProtKB-SubCell"/>
</dbReference>
<keyword evidence="4" id="KW-1185">Reference proteome</keyword>
<comment type="subcellular location">
    <subcellularLocation>
        <location evidence="1">Nucleus</location>
    </subcellularLocation>
</comment>
<accession>A0A371FD02</accession>
<comment type="caution">
    <text evidence="3">The sequence shown here is derived from an EMBL/GenBank/DDBJ whole genome shotgun (WGS) entry which is preliminary data.</text>
</comment>
<evidence type="ECO:0000313" key="4">
    <source>
        <dbReference type="Proteomes" id="UP000257109"/>
    </source>
</evidence>
<proteinExistence type="inferred from homology"/>
<comment type="subunit">
    <text evidence="1">Homodimers and heterodimers.</text>
</comment>
<dbReference type="STRING" id="157652.A0A371FD02"/>